<evidence type="ECO:0000256" key="5">
    <source>
        <dbReference type="ARBA" id="ARBA00022989"/>
    </source>
</evidence>
<dbReference type="CDD" id="cd06173">
    <property type="entry name" value="MFS_MefA_like"/>
    <property type="match status" value="1"/>
</dbReference>
<organism evidence="9 10">
    <name type="scientific">Nocardiopsis rhodophaea</name>
    <dbReference type="NCBI Taxonomy" id="280238"/>
    <lineage>
        <taxon>Bacteria</taxon>
        <taxon>Bacillati</taxon>
        <taxon>Actinomycetota</taxon>
        <taxon>Actinomycetes</taxon>
        <taxon>Streptosporangiales</taxon>
        <taxon>Nocardiopsidaceae</taxon>
        <taxon>Nocardiopsis</taxon>
    </lineage>
</organism>
<keyword evidence="4 7" id="KW-0812">Transmembrane</keyword>
<accession>A0ABN2SSR9</accession>
<dbReference type="InterPro" id="IPR020846">
    <property type="entry name" value="MFS_dom"/>
</dbReference>
<gene>
    <name evidence="9" type="ORF">GCM10009799_17210</name>
</gene>
<keyword evidence="10" id="KW-1185">Reference proteome</keyword>
<keyword evidence="2" id="KW-0813">Transport</keyword>
<evidence type="ECO:0000256" key="2">
    <source>
        <dbReference type="ARBA" id="ARBA00022448"/>
    </source>
</evidence>
<dbReference type="Gene3D" id="1.20.1250.20">
    <property type="entry name" value="MFS general substrate transporter like domains"/>
    <property type="match status" value="1"/>
</dbReference>
<proteinExistence type="predicted"/>
<evidence type="ECO:0000313" key="9">
    <source>
        <dbReference type="EMBL" id="GAA1991881.1"/>
    </source>
</evidence>
<dbReference type="SUPFAM" id="SSF103473">
    <property type="entry name" value="MFS general substrate transporter"/>
    <property type="match status" value="1"/>
</dbReference>
<keyword evidence="6 7" id="KW-0472">Membrane</keyword>
<feature type="domain" description="Major facilitator superfamily (MFS) profile" evidence="8">
    <location>
        <begin position="203"/>
        <end position="395"/>
    </location>
</feature>
<comment type="caution">
    <text evidence="9">The sequence shown here is derived from an EMBL/GenBank/DDBJ whole genome shotgun (WGS) entry which is preliminary data.</text>
</comment>
<dbReference type="InterPro" id="IPR010290">
    <property type="entry name" value="TM_effector"/>
</dbReference>
<reference evidence="9 10" key="1">
    <citation type="journal article" date="2019" name="Int. J. Syst. Evol. Microbiol.">
        <title>The Global Catalogue of Microorganisms (GCM) 10K type strain sequencing project: providing services to taxonomists for standard genome sequencing and annotation.</title>
        <authorList>
            <consortium name="The Broad Institute Genomics Platform"/>
            <consortium name="The Broad Institute Genome Sequencing Center for Infectious Disease"/>
            <person name="Wu L."/>
            <person name="Ma J."/>
        </authorList>
    </citation>
    <scope>NUCLEOTIDE SEQUENCE [LARGE SCALE GENOMIC DNA]</scope>
    <source>
        <strain evidence="9 10">JCM 15313</strain>
    </source>
</reference>
<feature type="transmembrane region" description="Helical" evidence="7">
    <location>
        <begin position="24"/>
        <end position="41"/>
    </location>
</feature>
<evidence type="ECO:0000256" key="6">
    <source>
        <dbReference type="ARBA" id="ARBA00023136"/>
    </source>
</evidence>
<protein>
    <submittedName>
        <fullName evidence="9">MFS transporter</fullName>
    </submittedName>
</protein>
<evidence type="ECO:0000256" key="1">
    <source>
        <dbReference type="ARBA" id="ARBA00004651"/>
    </source>
</evidence>
<dbReference type="PANTHER" id="PTHR23513:SF6">
    <property type="entry name" value="MAJOR FACILITATOR SUPERFAMILY ASSOCIATED DOMAIN-CONTAINING PROTEIN"/>
    <property type="match status" value="1"/>
</dbReference>
<evidence type="ECO:0000256" key="4">
    <source>
        <dbReference type="ARBA" id="ARBA00022692"/>
    </source>
</evidence>
<feature type="transmembrane region" description="Helical" evidence="7">
    <location>
        <begin position="294"/>
        <end position="313"/>
    </location>
</feature>
<feature type="transmembrane region" description="Helical" evidence="7">
    <location>
        <begin position="237"/>
        <end position="258"/>
    </location>
</feature>
<keyword evidence="3" id="KW-1003">Cell membrane</keyword>
<evidence type="ECO:0000313" key="10">
    <source>
        <dbReference type="Proteomes" id="UP001501585"/>
    </source>
</evidence>
<feature type="transmembrane region" description="Helical" evidence="7">
    <location>
        <begin position="270"/>
        <end position="288"/>
    </location>
</feature>
<evidence type="ECO:0000259" key="8">
    <source>
        <dbReference type="PROSITE" id="PS50850"/>
    </source>
</evidence>
<dbReference type="EMBL" id="BAAAPC010000006">
    <property type="protein sequence ID" value="GAA1991881.1"/>
    <property type="molecule type" value="Genomic_DNA"/>
</dbReference>
<dbReference type="Pfam" id="PF05977">
    <property type="entry name" value="MFS_3"/>
    <property type="match status" value="1"/>
</dbReference>
<evidence type="ECO:0000256" key="3">
    <source>
        <dbReference type="ARBA" id="ARBA00022475"/>
    </source>
</evidence>
<feature type="transmembrane region" description="Helical" evidence="7">
    <location>
        <begin position="148"/>
        <end position="164"/>
    </location>
</feature>
<evidence type="ECO:0000256" key="7">
    <source>
        <dbReference type="SAM" id="Phobius"/>
    </source>
</evidence>
<feature type="transmembrane region" description="Helical" evidence="7">
    <location>
        <begin position="357"/>
        <end position="373"/>
    </location>
</feature>
<dbReference type="PANTHER" id="PTHR23513">
    <property type="entry name" value="INTEGRAL MEMBRANE EFFLUX PROTEIN-RELATED"/>
    <property type="match status" value="1"/>
</dbReference>
<dbReference type="InterPro" id="IPR036259">
    <property type="entry name" value="MFS_trans_sf"/>
</dbReference>
<keyword evidence="5 7" id="KW-1133">Transmembrane helix</keyword>
<dbReference type="Proteomes" id="UP001501585">
    <property type="component" value="Unassembled WGS sequence"/>
</dbReference>
<sequence length="395" mass="40877">MLTALPLLAVTITTDPVAVAGLTVVWYLPWLLFGFHVGALVDRIDQRVAMVTVNAVRAGCLGALSIFTLLGVRSIWLLYVAMFVAMTCEVVYDTAGRTVLPRIVARPELRRANSRLEGGRIVTEGVLGGPVASVLFAVAAAAPLVLNAGAYLVGAALVLAVPLARRPGAAARRSAQPSGQPSHRPSLTREAAAGLRFVWSDRVQRGMALSTVVATLAAGALNAILVLFVTQTLGVPIALYGVYMATSAIGGIIGAAICDRLTRRFGAARVLVTVHLTLGGVLAAAALVPNIYVGAIAVGFLGLAMTVINVVVISLLQVITPEPIMGRAMASRRTLAKAVGPLGALVGGALGRWGLELPILFAAVAVAAIPLVLRRTFHSAAERAASTTVDETEPG</sequence>
<dbReference type="PROSITE" id="PS50850">
    <property type="entry name" value="MFS"/>
    <property type="match status" value="1"/>
</dbReference>
<comment type="subcellular location">
    <subcellularLocation>
        <location evidence="1">Cell membrane</location>
        <topology evidence="1">Multi-pass membrane protein</topology>
    </subcellularLocation>
</comment>
<name>A0ABN2SSR9_9ACTN</name>
<feature type="transmembrane region" description="Helical" evidence="7">
    <location>
        <begin position="206"/>
        <end position="231"/>
    </location>
</feature>
<feature type="transmembrane region" description="Helical" evidence="7">
    <location>
        <begin position="334"/>
        <end position="351"/>
    </location>
</feature>